<dbReference type="InterPro" id="IPR017927">
    <property type="entry name" value="FAD-bd_FR_type"/>
</dbReference>
<comment type="caution">
    <text evidence="10">The sequence shown here is derived from an EMBL/GenBank/DDBJ whole genome shotgun (WGS) entry which is preliminary data.</text>
</comment>
<keyword evidence="6" id="KW-0560">Oxidoreductase</keyword>
<gene>
    <name evidence="10" type="ORF">CTI12_AA406570</name>
</gene>
<dbReference type="STRING" id="35608.A0A2U1M9X3"/>
<dbReference type="SFLD" id="SFLDS00052">
    <property type="entry name" value="Ferric_Reductase_Domain"/>
    <property type="match status" value="1"/>
</dbReference>
<dbReference type="EMBL" id="PKPP01006012">
    <property type="protein sequence ID" value="PWA58022.1"/>
    <property type="molecule type" value="Genomic_DNA"/>
</dbReference>
<evidence type="ECO:0000256" key="2">
    <source>
        <dbReference type="ARBA" id="ARBA00022630"/>
    </source>
</evidence>
<dbReference type="InterPro" id="IPR013130">
    <property type="entry name" value="Fe3_Rdtase_TM_dom"/>
</dbReference>
<dbReference type="Pfam" id="PF08030">
    <property type="entry name" value="NAD_binding_6"/>
    <property type="match status" value="1"/>
</dbReference>
<dbReference type="SFLD" id="SFLDG01168">
    <property type="entry name" value="Ferric_reductase_subgroup_(FRE"/>
    <property type="match status" value="1"/>
</dbReference>
<organism evidence="10 11">
    <name type="scientific">Artemisia annua</name>
    <name type="common">Sweet wormwood</name>
    <dbReference type="NCBI Taxonomy" id="35608"/>
    <lineage>
        <taxon>Eukaryota</taxon>
        <taxon>Viridiplantae</taxon>
        <taxon>Streptophyta</taxon>
        <taxon>Embryophyta</taxon>
        <taxon>Tracheophyta</taxon>
        <taxon>Spermatophyta</taxon>
        <taxon>Magnoliopsida</taxon>
        <taxon>eudicotyledons</taxon>
        <taxon>Gunneridae</taxon>
        <taxon>Pentapetalae</taxon>
        <taxon>asterids</taxon>
        <taxon>campanulids</taxon>
        <taxon>Asterales</taxon>
        <taxon>Asteraceae</taxon>
        <taxon>Asteroideae</taxon>
        <taxon>Anthemideae</taxon>
        <taxon>Artemisiinae</taxon>
        <taxon>Artemisia</taxon>
    </lineage>
</organism>
<dbReference type="PANTHER" id="PTHR11972">
    <property type="entry name" value="NADPH OXIDASE"/>
    <property type="match status" value="1"/>
</dbReference>
<dbReference type="InterPro" id="IPR039261">
    <property type="entry name" value="FNR_nucleotide-bd"/>
</dbReference>
<protein>
    <submittedName>
        <fullName evidence="10">Cytochrome b245, heavy chain</fullName>
    </submittedName>
</protein>
<evidence type="ECO:0000259" key="9">
    <source>
        <dbReference type="PROSITE" id="PS51384"/>
    </source>
</evidence>
<reference evidence="10 11" key="1">
    <citation type="journal article" date="2018" name="Mol. Plant">
        <title>The genome of Artemisia annua provides insight into the evolution of Asteraceae family and artemisinin biosynthesis.</title>
        <authorList>
            <person name="Shen Q."/>
            <person name="Zhang L."/>
            <person name="Liao Z."/>
            <person name="Wang S."/>
            <person name="Yan T."/>
            <person name="Shi P."/>
            <person name="Liu M."/>
            <person name="Fu X."/>
            <person name="Pan Q."/>
            <person name="Wang Y."/>
            <person name="Lv Z."/>
            <person name="Lu X."/>
            <person name="Zhang F."/>
            <person name="Jiang W."/>
            <person name="Ma Y."/>
            <person name="Chen M."/>
            <person name="Hao X."/>
            <person name="Li L."/>
            <person name="Tang Y."/>
            <person name="Lv G."/>
            <person name="Zhou Y."/>
            <person name="Sun X."/>
            <person name="Brodelius P.E."/>
            <person name="Rose J.K.C."/>
            <person name="Tang K."/>
        </authorList>
    </citation>
    <scope>NUCLEOTIDE SEQUENCE [LARGE SCALE GENOMIC DNA]</scope>
    <source>
        <strain evidence="11">cv. Huhao1</strain>
        <tissue evidence="10">Leaf</tissue>
    </source>
</reference>
<dbReference type="SUPFAM" id="SSF63380">
    <property type="entry name" value="Riboflavin synthase domain-like"/>
    <property type="match status" value="1"/>
</dbReference>
<feature type="transmembrane region" description="Helical" evidence="8">
    <location>
        <begin position="181"/>
        <end position="211"/>
    </location>
</feature>
<dbReference type="Pfam" id="PF08022">
    <property type="entry name" value="FAD_binding_8"/>
    <property type="match status" value="1"/>
</dbReference>
<evidence type="ECO:0000256" key="8">
    <source>
        <dbReference type="SAM" id="Phobius"/>
    </source>
</evidence>
<dbReference type="SUPFAM" id="SSF52343">
    <property type="entry name" value="Ferredoxin reductase-like, C-terminal NADP-linked domain"/>
    <property type="match status" value="1"/>
</dbReference>
<keyword evidence="2" id="KW-0285">Flavoprotein</keyword>
<feature type="transmembrane region" description="Helical" evidence="8">
    <location>
        <begin position="106"/>
        <end position="128"/>
    </location>
</feature>
<sequence length="391" mass="44169">MALWGKPAIARGPLGIITWTELLFLLMFVGLLAWSTSAYIHNMFATITTQSASRIEEKVWEVKLDSMALMLGLVGNICLSFLFFLVTRGSSVFRLLGLTSESSIKYHIWLGNIAMVFFTAHGLCYTIFCAKTHQISQMLKWKKVGISNVAGEVALLAGMAIWLTSIPRIRRSIFELFFYTHHLYILFVVFFILHVGFSYCWITLPGFYLFLIDRLLRFLQSQQKFRLVSARVLPCQAVELSFSKTPGLHYNPMSSIFLYIPSISKLQWHPFTITSSSNLDPEKLSVVIKSEGTWSQKLYEKLSQPSPMNHLQVSVEGPYGHASTHFQQYDKIVMFSGGSGINPFISIIRELLHKTNNPANKIPQLVLVAAFKRSVDLGILDLILPLSGTSQ</sequence>
<dbReference type="Pfam" id="PF01794">
    <property type="entry name" value="Ferric_reduct"/>
    <property type="match status" value="1"/>
</dbReference>
<evidence type="ECO:0000256" key="5">
    <source>
        <dbReference type="ARBA" id="ARBA00022989"/>
    </source>
</evidence>
<evidence type="ECO:0000256" key="4">
    <source>
        <dbReference type="ARBA" id="ARBA00022827"/>
    </source>
</evidence>
<dbReference type="CDD" id="cd06186">
    <property type="entry name" value="NOX_Duox_like_FAD_NADP"/>
    <property type="match status" value="1"/>
</dbReference>
<dbReference type="GO" id="GO:0000293">
    <property type="term" value="F:ferric-chelate reductase activity"/>
    <property type="evidence" value="ECO:0007669"/>
    <property type="project" value="TreeGrafter"/>
</dbReference>
<dbReference type="InterPro" id="IPR017938">
    <property type="entry name" value="Riboflavin_synthase-like_b-brl"/>
</dbReference>
<feature type="transmembrane region" description="Helical" evidence="8">
    <location>
        <begin position="66"/>
        <end position="86"/>
    </location>
</feature>
<evidence type="ECO:0000256" key="1">
    <source>
        <dbReference type="ARBA" id="ARBA00004141"/>
    </source>
</evidence>
<evidence type="ECO:0000256" key="3">
    <source>
        <dbReference type="ARBA" id="ARBA00022692"/>
    </source>
</evidence>
<keyword evidence="5 8" id="KW-1133">Transmembrane helix</keyword>
<dbReference type="AlphaFoldDB" id="A0A2U1M9X3"/>
<dbReference type="GO" id="GO:0005886">
    <property type="term" value="C:plasma membrane"/>
    <property type="evidence" value="ECO:0007669"/>
    <property type="project" value="TreeGrafter"/>
</dbReference>
<evidence type="ECO:0000313" key="11">
    <source>
        <dbReference type="Proteomes" id="UP000245207"/>
    </source>
</evidence>
<accession>A0A2U1M9X3</accession>
<dbReference type="OrthoDB" id="167398at2759"/>
<keyword evidence="7 8" id="KW-0472">Membrane</keyword>
<keyword evidence="11" id="KW-1185">Reference proteome</keyword>
<dbReference type="PRINTS" id="PR00466">
    <property type="entry name" value="GP91PHOX"/>
</dbReference>
<dbReference type="PROSITE" id="PS51384">
    <property type="entry name" value="FAD_FR"/>
    <property type="match status" value="1"/>
</dbReference>
<dbReference type="InterPro" id="IPR013121">
    <property type="entry name" value="Fe_red_NAD-bd_6"/>
</dbReference>
<evidence type="ECO:0000313" key="10">
    <source>
        <dbReference type="EMBL" id="PWA58022.1"/>
    </source>
</evidence>
<dbReference type="PANTHER" id="PTHR11972:SF195">
    <property type="entry name" value="CYTOCHROME B245, HEAVY CHAIN-RELATED"/>
    <property type="match status" value="1"/>
</dbReference>
<evidence type="ECO:0000256" key="6">
    <source>
        <dbReference type="ARBA" id="ARBA00023002"/>
    </source>
</evidence>
<name>A0A2U1M9X3_ARTAN</name>
<feature type="transmembrane region" description="Helical" evidence="8">
    <location>
        <begin position="149"/>
        <end position="169"/>
    </location>
</feature>
<feature type="domain" description="FAD-binding FR-type" evidence="9">
    <location>
        <begin position="220"/>
        <end position="325"/>
    </location>
</feature>
<dbReference type="InterPro" id="IPR000778">
    <property type="entry name" value="Cyt_b245_heavy_chain"/>
</dbReference>
<feature type="transmembrane region" description="Helical" evidence="8">
    <location>
        <begin position="22"/>
        <end position="45"/>
    </location>
</feature>
<dbReference type="Proteomes" id="UP000245207">
    <property type="component" value="Unassembled WGS sequence"/>
</dbReference>
<keyword evidence="4" id="KW-0274">FAD</keyword>
<evidence type="ECO:0000256" key="7">
    <source>
        <dbReference type="ARBA" id="ARBA00023136"/>
    </source>
</evidence>
<dbReference type="InterPro" id="IPR013112">
    <property type="entry name" value="FAD-bd_8"/>
</dbReference>
<comment type="subcellular location">
    <subcellularLocation>
        <location evidence="1">Membrane</location>
        <topology evidence="1">Multi-pass membrane protein</topology>
    </subcellularLocation>
</comment>
<keyword evidence="3 8" id="KW-0812">Transmembrane</keyword>
<proteinExistence type="predicted"/>
<dbReference type="InterPro" id="IPR050369">
    <property type="entry name" value="RBOH/FRE"/>
</dbReference>
<dbReference type="Gene3D" id="3.40.50.80">
    <property type="entry name" value="Nucleotide-binding domain of ferredoxin-NADP reductase (FNR) module"/>
    <property type="match status" value="1"/>
</dbReference>